<organism evidence="2 3">
    <name type="scientific">Klebsiella huaxiensis</name>
    <dbReference type="NCBI Taxonomy" id="2153354"/>
    <lineage>
        <taxon>Bacteria</taxon>
        <taxon>Pseudomonadati</taxon>
        <taxon>Pseudomonadota</taxon>
        <taxon>Gammaproteobacteria</taxon>
        <taxon>Enterobacterales</taxon>
        <taxon>Enterobacteriaceae</taxon>
        <taxon>Klebsiella/Raoultella group</taxon>
        <taxon>Klebsiella</taxon>
    </lineage>
</organism>
<proteinExistence type="predicted"/>
<evidence type="ECO:0000256" key="1">
    <source>
        <dbReference type="SAM" id="Phobius"/>
    </source>
</evidence>
<sequence length="204" mass="22433">MDVNLKLVGSVLAVLASIAGIGSFLIPLINNPNYTKANNDPQPLNQITQTSSGANSPNIANVQGDVTLTINAGKSKLDIPSYDFSLQPFPGWRRDPELGTEFNKTMFAFLNQTIYLSVTLSEEMTKDVIEGEDEYGRIVFTVQDNADDSSYGGAEYLIHLSKNDTSPFEVRENIAVLSGYFKVFDINGPRQGYMSVNLRPVKID</sequence>
<keyword evidence="1" id="KW-1133">Transmembrane helix</keyword>
<dbReference type="Proteomes" id="UP000317374">
    <property type="component" value="Unassembled WGS sequence"/>
</dbReference>
<reference evidence="2 3" key="1">
    <citation type="submission" date="2019-07" db="EMBL/GenBank/DDBJ databases">
        <authorList>
            <person name="Brisse S."/>
            <person name="Rodrigues C."/>
            <person name="Thorpe H."/>
        </authorList>
    </citation>
    <scope>NUCLEOTIDE SEQUENCE [LARGE SCALE GENOMIC DNA]</scope>
    <source>
        <strain evidence="2">SB6422</strain>
    </source>
</reference>
<keyword evidence="1" id="KW-0812">Transmembrane</keyword>
<gene>
    <name evidence="2" type="ORF">SB6422_01903</name>
</gene>
<dbReference type="EMBL" id="CABGGW010000034">
    <property type="protein sequence ID" value="VUS73397.1"/>
    <property type="molecule type" value="Genomic_DNA"/>
</dbReference>
<keyword evidence="1" id="KW-0472">Membrane</keyword>
<feature type="transmembrane region" description="Helical" evidence="1">
    <location>
        <begin position="7"/>
        <end position="29"/>
    </location>
</feature>
<evidence type="ECO:0000313" key="3">
    <source>
        <dbReference type="Proteomes" id="UP000317374"/>
    </source>
</evidence>
<dbReference type="RefSeq" id="WP_142465851.1">
    <property type="nucleotide sequence ID" value="NZ_CABGGW010000034.1"/>
</dbReference>
<dbReference type="AlphaFoldDB" id="A0A564KVT0"/>
<name>A0A564KVT0_9ENTR</name>
<protein>
    <submittedName>
        <fullName evidence="2">Uncharacterized protein</fullName>
    </submittedName>
</protein>
<evidence type="ECO:0000313" key="2">
    <source>
        <dbReference type="EMBL" id="VUS73397.1"/>
    </source>
</evidence>
<accession>A0A564KVT0</accession>